<sequence length="161" mass="18646">MNSIFVSYQEQIDQKLEEMIALASGRSEEEMRWKPSEDSWSVQEVLSHVEEAIPYWLQEVQNVAAGRSSEWGRTLQDASRLAAVARAKDLSTAFLLEKVADIKWTARQLFQSIEAKDLEIEAASRNPKFGTKPLTFIMDHFVVEHLDTHNKQIQRIWNQRD</sequence>
<evidence type="ECO:0000259" key="1">
    <source>
        <dbReference type="Pfam" id="PF12867"/>
    </source>
</evidence>
<dbReference type="InterPro" id="IPR034660">
    <property type="entry name" value="DinB/YfiT-like"/>
</dbReference>
<dbReference type="Proteomes" id="UP000269573">
    <property type="component" value="Unassembled WGS sequence"/>
</dbReference>
<gene>
    <name evidence="2" type="ORF">EDM59_24735</name>
</gene>
<feature type="domain" description="DinB-like" evidence="1">
    <location>
        <begin position="11"/>
        <end position="153"/>
    </location>
</feature>
<dbReference type="Gene3D" id="1.20.120.450">
    <property type="entry name" value="dinb family like domain"/>
    <property type="match status" value="1"/>
</dbReference>
<evidence type="ECO:0000313" key="3">
    <source>
        <dbReference type="Proteomes" id="UP000269573"/>
    </source>
</evidence>
<accession>A0A3M8CZB1</accession>
<proteinExistence type="predicted"/>
<dbReference type="SUPFAM" id="SSF109854">
    <property type="entry name" value="DinB/YfiT-like putative metalloenzymes"/>
    <property type="match status" value="1"/>
</dbReference>
<dbReference type="EMBL" id="RHHU01000017">
    <property type="protein sequence ID" value="RNB80537.1"/>
    <property type="molecule type" value="Genomic_DNA"/>
</dbReference>
<keyword evidence="3" id="KW-1185">Reference proteome</keyword>
<reference evidence="2 3" key="1">
    <citation type="submission" date="2018-10" db="EMBL/GenBank/DDBJ databases">
        <title>Phylogenomics of Brevibacillus.</title>
        <authorList>
            <person name="Dunlap C."/>
        </authorList>
    </citation>
    <scope>NUCLEOTIDE SEQUENCE [LARGE SCALE GENOMIC DNA]</scope>
    <source>
        <strain evidence="2 3">JCM 15774</strain>
    </source>
</reference>
<dbReference type="AlphaFoldDB" id="A0A3M8CZB1"/>
<protein>
    <submittedName>
        <fullName evidence="2">DinB family protein</fullName>
    </submittedName>
</protein>
<dbReference type="RefSeq" id="WP_122926048.1">
    <property type="nucleotide sequence ID" value="NZ_RHHU01000017.1"/>
</dbReference>
<dbReference type="Pfam" id="PF12867">
    <property type="entry name" value="DinB_2"/>
    <property type="match status" value="1"/>
</dbReference>
<dbReference type="InterPro" id="IPR024775">
    <property type="entry name" value="DinB-like"/>
</dbReference>
<evidence type="ECO:0000313" key="2">
    <source>
        <dbReference type="EMBL" id="RNB80537.1"/>
    </source>
</evidence>
<comment type="caution">
    <text evidence="2">The sequence shown here is derived from an EMBL/GenBank/DDBJ whole genome shotgun (WGS) entry which is preliminary data.</text>
</comment>
<name>A0A3M8CZB1_9BACL</name>
<organism evidence="2 3">
    <name type="scientific">Brevibacillus nitrificans</name>
    <dbReference type="NCBI Taxonomy" id="651560"/>
    <lineage>
        <taxon>Bacteria</taxon>
        <taxon>Bacillati</taxon>
        <taxon>Bacillota</taxon>
        <taxon>Bacilli</taxon>
        <taxon>Bacillales</taxon>
        <taxon>Paenibacillaceae</taxon>
        <taxon>Brevibacillus</taxon>
    </lineage>
</organism>